<keyword evidence="1" id="KW-0238">DNA-binding</keyword>
<organism evidence="2 3">
    <name type="scientific">Vreelandella titanicae</name>
    <dbReference type="NCBI Taxonomy" id="664683"/>
    <lineage>
        <taxon>Bacteria</taxon>
        <taxon>Pseudomonadati</taxon>
        <taxon>Pseudomonadota</taxon>
        <taxon>Gammaproteobacteria</taxon>
        <taxon>Oceanospirillales</taxon>
        <taxon>Halomonadaceae</taxon>
        <taxon>Vreelandella</taxon>
    </lineage>
</organism>
<dbReference type="PANTHER" id="PTHR30328:SF54">
    <property type="entry name" value="HTH-TYPE TRANSCRIPTIONAL REPRESSOR SCO4008"/>
    <property type="match status" value="1"/>
</dbReference>
<accession>A0A6N0YUS9</accession>
<name>A0A653S0R0_9GAMM</name>
<dbReference type="PRINTS" id="PR00455">
    <property type="entry name" value="HTHTETR"/>
</dbReference>
<evidence type="ECO:0000256" key="1">
    <source>
        <dbReference type="ARBA" id="ARBA00023125"/>
    </source>
</evidence>
<dbReference type="GeneID" id="69282951"/>
<dbReference type="GO" id="GO:0045892">
    <property type="term" value="P:negative regulation of DNA-templated transcription"/>
    <property type="evidence" value="ECO:0007669"/>
    <property type="project" value="InterPro"/>
</dbReference>
<dbReference type="InterPro" id="IPR013573">
    <property type="entry name" value="Tscrpt_reg_YcdC_C"/>
</dbReference>
<dbReference type="InterPro" id="IPR001647">
    <property type="entry name" value="HTH_TetR"/>
</dbReference>
<reference evidence="2 3" key="1">
    <citation type="submission" date="2019-12" db="EMBL/GenBank/DDBJ databases">
        <title>Genome sequencing and assembly of endphytes of Porphyra tenera.</title>
        <authorList>
            <person name="Park J.M."/>
            <person name="Shin R."/>
            <person name="Jo S.H."/>
        </authorList>
    </citation>
    <scope>NUCLEOTIDE SEQUENCE [LARGE SCALE GENOMIC DNA]</scope>
    <source>
        <strain evidence="2 3">GPM3</strain>
    </source>
</reference>
<accession>A0A653S0R0</accession>
<dbReference type="RefSeq" id="WP_022523285.1">
    <property type="nucleotide sequence ID" value="NZ_BAAADW010000010.1"/>
</dbReference>
<dbReference type="EMBL" id="CP054580">
    <property type="protein sequence ID" value="QKS23690.1"/>
    <property type="molecule type" value="Genomic_DNA"/>
</dbReference>
<dbReference type="AlphaFoldDB" id="A0A653S0R0"/>
<keyword evidence="3" id="KW-1185">Reference proteome</keyword>
<dbReference type="Gene3D" id="1.10.357.10">
    <property type="entry name" value="Tetracycline Repressor, domain 2"/>
    <property type="match status" value="1"/>
</dbReference>
<dbReference type="InterPro" id="IPR050109">
    <property type="entry name" value="HTH-type_TetR-like_transc_reg"/>
</dbReference>
<evidence type="ECO:0000313" key="3">
    <source>
        <dbReference type="Proteomes" id="UP000509761"/>
    </source>
</evidence>
<dbReference type="InterPro" id="IPR009057">
    <property type="entry name" value="Homeodomain-like_sf"/>
</dbReference>
<dbReference type="SUPFAM" id="SSF48498">
    <property type="entry name" value="Tetracyclin repressor-like, C-terminal domain"/>
    <property type="match status" value="1"/>
</dbReference>
<dbReference type="InterPro" id="IPR036271">
    <property type="entry name" value="Tet_transcr_reg_TetR-rel_C_sf"/>
</dbReference>
<dbReference type="PANTHER" id="PTHR30328">
    <property type="entry name" value="TRANSCRIPTIONAL REPRESSOR"/>
    <property type="match status" value="1"/>
</dbReference>
<dbReference type="PROSITE" id="PS50977">
    <property type="entry name" value="HTH_TETR_2"/>
    <property type="match status" value="1"/>
</dbReference>
<sequence>MTAVSATHESPSRERIETSILVAAEEVFSQHGYRGASLQMIADRVGLPKANILYYMGSKQALYVRLLNRMMRRWNEVLEDITPDSDPATVLSDFIRTKMVLGQRYPEGSKLFAAEILAGAPFLSDYLGGELRDWVSSRAAIIRQWSAQGKMDAVDPRWLIFLIWSATQHYTEYSAQVSGILGRDALTEDDLESISSFLEHVILKGCGVTSPAPNNSAPKSSADAHSVEK</sequence>
<dbReference type="GO" id="GO:0003677">
    <property type="term" value="F:DNA binding"/>
    <property type="evidence" value="ECO:0007669"/>
    <property type="project" value="UniProtKB-UniRule"/>
</dbReference>
<dbReference type="Pfam" id="PF00440">
    <property type="entry name" value="TetR_N"/>
    <property type="match status" value="1"/>
</dbReference>
<dbReference type="Pfam" id="PF08362">
    <property type="entry name" value="TetR_C_3"/>
    <property type="match status" value="1"/>
</dbReference>
<dbReference type="Proteomes" id="UP000509761">
    <property type="component" value="Chromosome"/>
</dbReference>
<gene>
    <name evidence="2" type="ORF">FX987_01450</name>
</gene>
<evidence type="ECO:0000313" key="2">
    <source>
        <dbReference type="EMBL" id="QKS23690.1"/>
    </source>
</evidence>
<dbReference type="SUPFAM" id="SSF46689">
    <property type="entry name" value="Homeodomain-like"/>
    <property type="match status" value="1"/>
</dbReference>
<protein>
    <submittedName>
        <fullName evidence="2">HTH-type transcriptional regulator RutR</fullName>
    </submittedName>
</protein>
<proteinExistence type="predicted"/>
<dbReference type="Gene3D" id="1.10.10.60">
    <property type="entry name" value="Homeodomain-like"/>
    <property type="match status" value="1"/>
</dbReference>